<feature type="compositionally biased region" description="Low complexity" evidence="1">
    <location>
        <begin position="1"/>
        <end position="20"/>
    </location>
</feature>
<reference evidence="3" key="2">
    <citation type="journal article" date="2019" name="Mol. Plant Microbe Interact.">
        <title>Genome sequence resources for four phytopathogenic fungi from the Colletotrichum orbiculare species complex.</title>
        <authorList>
            <person name="Gan P."/>
            <person name="Tsushima A."/>
            <person name="Narusaka M."/>
            <person name="Narusaka Y."/>
            <person name="Takano Y."/>
            <person name="Kubo Y."/>
            <person name="Shirasu K."/>
        </authorList>
    </citation>
    <scope>GENOME REANNOTATION</scope>
    <source>
        <strain evidence="3">104-T / ATCC 96160 / CBS 514.97 / LARS 414 / MAFF 240422</strain>
    </source>
</reference>
<keyword evidence="3" id="KW-1185">Reference proteome</keyword>
<dbReference type="AlphaFoldDB" id="A0A484FUK9"/>
<evidence type="ECO:0000313" key="3">
    <source>
        <dbReference type="Proteomes" id="UP000014480"/>
    </source>
</evidence>
<evidence type="ECO:0000313" key="2">
    <source>
        <dbReference type="EMBL" id="TDZ21174.1"/>
    </source>
</evidence>
<sequence>MGRTCRSLSSSSATVSRQTSYPDTPREARRSRSSHSTHSSIPDWTRRHGERNATQCTAPSTLTFRARHLGLDTVPLFSPLINRHIPSLSLLRSRRR</sequence>
<evidence type="ECO:0000256" key="1">
    <source>
        <dbReference type="SAM" id="MobiDB-lite"/>
    </source>
</evidence>
<feature type="region of interest" description="Disordered" evidence="1">
    <location>
        <begin position="1"/>
        <end position="59"/>
    </location>
</feature>
<name>A0A484FUK9_COLOR</name>
<dbReference type="Proteomes" id="UP000014480">
    <property type="component" value="Unassembled WGS sequence"/>
</dbReference>
<reference evidence="3" key="1">
    <citation type="journal article" date="2013" name="New Phytol.">
        <title>Comparative genomic and transcriptomic analyses reveal the hemibiotrophic stage shift of Colletotrichum fungi.</title>
        <authorList>
            <person name="Gan P."/>
            <person name="Ikeda K."/>
            <person name="Irieda H."/>
            <person name="Narusaka M."/>
            <person name="O'Connell R.J."/>
            <person name="Narusaka Y."/>
            <person name="Takano Y."/>
            <person name="Kubo Y."/>
            <person name="Shirasu K."/>
        </authorList>
    </citation>
    <scope>NUCLEOTIDE SEQUENCE [LARGE SCALE GENOMIC DNA]</scope>
    <source>
        <strain evidence="3">104-T / ATCC 96160 / CBS 514.97 / LARS 414 / MAFF 240422</strain>
    </source>
</reference>
<organism evidence="2 3">
    <name type="scientific">Colletotrichum orbiculare (strain 104-T / ATCC 96160 / CBS 514.97 / LARS 414 / MAFF 240422)</name>
    <name type="common">Cucumber anthracnose fungus</name>
    <name type="synonym">Colletotrichum lagenarium</name>
    <dbReference type="NCBI Taxonomy" id="1213857"/>
    <lineage>
        <taxon>Eukaryota</taxon>
        <taxon>Fungi</taxon>
        <taxon>Dikarya</taxon>
        <taxon>Ascomycota</taxon>
        <taxon>Pezizomycotina</taxon>
        <taxon>Sordariomycetes</taxon>
        <taxon>Hypocreomycetidae</taxon>
        <taxon>Glomerellales</taxon>
        <taxon>Glomerellaceae</taxon>
        <taxon>Colletotrichum</taxon>
        <taxon>Colletotrichum orbiculare species complex</taxon>
    </lineage>
</organism>
<gene>
    <name evidence="2" type="ORF">Cob_v005908</name>
</gene>
<dbReference type="EMBL" id="AMCV02000015">
    <property type="protein sequence ID" value="TDZ21174.1"/>
    <property type="molecule type" value="Genomic_DNA"/>
</dbReference>
<protein>
    <submittedName>
        <fullName evidence="2">Uncharacterized protein</fullName>
    </submittedName>
</protein>
<comment type="caution">
    <text evidence="2">The sequence shown here is derived from an EMBL/GenBank/DDBJ whole genome shotgun (WGS) entry which is preliminary data.</text>
</comment>
<accession>A0A484FUK9</accession>
<proteinExistence type="predicted"/>